<accession>A0A975AE15</accession>
<dbReference type="EMBL" id="CP071410">
    <property type="protein sequence ID" value="QSW37836.1"/>
    <property type="molecule type" value="Genomic_DNA"/>
</dbReference>
<dbReference type="AlphaFoldDB" id="A0A975AE15"/>
<dbReference type="Proteomes" id="UP000663602">
    <property type="component" value="Chromosome"/>
</dbReference>
<evidence type="ECO:0000313" key="2">
    <source>
        <dbReference type="Proteomes" id="UP000663602"/>
    </source>
</evidence>
<proteinExistence type="predicted"/>
<gene>
    <name evidence="1" type="ORF">JSR02_00810</name>
</gene>
<reference evidence="1" key="2">
    <citation type="submission" date="2021-03" db="EMBL/GenBank/DDBJ databases">
        <title>Alternative transmission patterns in independently acquired nutritional co-symbionts of Dictyopharidae planthoppers.</title>
        <authorList>
            <person name="Michalik A."/>
            <person name="Lukasik P."/>
        </authorList>
    </citation>
    <scope>NUCLEOTIDE SEQUENCE</scope>
    <source>
        <strain evidence="1">DICMUL</strain>
    </source>
</reference>
<organism evidence="1 2">
    <name type="scientific">Candidatus Vidania fulgoroideorum</name>
    <dbReference type="NCBI Taxonomy" id="881286"/>
    <lineage>
        <taxon>Bacteria</taxon>
        <taxon>Pseudomonadati</taxon>
        <taxon>Pseudomonadota</taxon>
        <taxon>Betaproteobacteria</taxon>
        <taxon>Candidatus Vidania</taxon>
    </lineage>
</organism>
<sequence length="78" mass="9356">MRHKKHKKYSKKILKTLNYQIQQLLLKNTLITTHKYATILKRRIHINKISKPKITKITTHTIKHRQGDQCKMVILKIS</sequence>
<name>A0A975AE15_9PROT</name>
<protein>
    <submittedName>
        <fullName evidence="1">Uncharacterized protein</fullName>
    </submittedName>
</protein>
<reference evidence="1" key="1">
    <citation type="submission" date="2021-02" db="EMBL/GenBank/DDBJ databases">
        <authorList>
            <person name="Franco D."/>
        </authorList>
    </citation>
    <scope>NUCLEOTIDE SEQUENCE</scope>
    <source>
        <strain evidence="1">DICMUL</strain>
    </source>
</reference>
<evidence type="ECO:0000313" key="1">
    <source>
        <dbReference type="EMBL" id="QSW37836.1"/>
    </source>
</evidence>